<dbReference type="EMBL" id="JACNYL010000002">
    <property type="protein sequence ID" value="MBD1421947.1"/>
    <property type="molecule type" value="Genomic_DNA"/>
</dbReference>
<evidence type="ECO:0000313" key="2">
    <source>
        <dbReference type="Proteomes" id="UP000651112"/>
    </source>
</evidence>
<protein>
    <recommendedName>
        <fullName evidence="3">PepSY domain-containing protein</fullName>
    </recommendedName>
</protein>
<organism evidence="1 2">
    <name type="scientific">Sphingobacterium chuzhouense</name>
    <dbReference type="NCBI Taxonomy" id="1742264"/>
    <lineage>
        <taxon>Bacteria</taxon>
        <taxon>Pseudomonadati</taxon>
        <taxon>Bacteroidota</taxon>
        <taxon>Sphingobacteriia</taxon>
        <taxon>Sphingobacteriales</taxon>
        <taxon>Sphingobacteriaceae</taxon>
        <taxon>Sphingobacterium</taxon>
    </lineage>
</organism>
<dbReference type="Proteomes" id="UP000651112">
    <property type="component" value="Unassembled WGS sequence"/>
</dbReference>
<reference evidence="1 2" key="1">
    <citation type="submission" date="2020-08" db="EMBL/GenBank/DDBJ databases">
        <title>Sphingobacterium sp. DN00404 isolated from aquaculture water.</title>
        <authorList>
            <person name="Zhang M."/>
        </authorList>
    </citation>
    <scope>NUCLEOTIDE SEQUENCE [LARGE SCALE GENOMIC DNA]</scope>
    <source>
        <strain evidence="1 2">KCTC 42746</strain>
    </source>
</reference>
<accession>A0ABR7XS06</accession>
<evidence type="ECO:0008006" key="3">
    <source>
        <dbReference type="Google" id="ProtNLM"/>
    </source>
</evidence>
<gene>
    <name evidence="1" type="ORF">H8B21_10240</name>
</gene>
<keyword evidence="2" id="KW-1185">Reference proteome</keyword>
<dbReference type="RefSeq" id="WP_190313649.1">
    <property type="nucleotide sequence ID" value="NZ_JACNYL010000002.1"/>
</dbReference>
<evidence type="ECO:0000313" key="1">
    <source>
        <dbReference type="EMBL" id="MBD1421947.1"/>
    </source>
</evidence>
<proteinExistence type="predicted"/>
<name>A0ABR7XS06_9SPHI</name>
<comment type="caution">
    <text evidence="1">The sequence shown here is derived from an EMBL/GenBank/DDBJ whole genome shotgun (WGS) entry which is preliminary data.</text>
</comment>
<sequence length="75" mass="8800">MDSIKKIKDEKGVKEITVNEVMNLLSISKIPIKDKNYVKEHLIIEKKRKTDYYEIKVTDIDGSVLTFQIELKTYP</sequence>